<evidence type="ECO:0000256" key="2">
    <source>
        <dbReference type="SAM" id="SignalP"/>
    </source>
</evidence>
<reference evidence="3 4" key="1">
    <citation type="submission" date="2019-10" db="EMBL/GenBank/DDBJ databases">
        <title>Actinomadura rubteroloni sp. nov. and Actinomadura macrotermitis sp. nov., isolated from the gut of fungus growing-termite Macrotermes natalensis.</title>
        <authorList>
            <person name="Benndorf R."/>
            <person name="Martin K."/>
            <person name="Kuefner M."/>
            <person name="De Beer W."/>
            <person name="Kaster A.-K."/>
            <person name="Vollmers J."/>
            <person name="Poulsen M."/>
            <person name="Beemelmanns C."/>
        </authorList>
    </citation>
    <scope>NUCLEOTIDE SEQUENCE [LARGE SCALE GENOMIC DNA]</scope>
    <source>
        <strain evidence="3 4">RB68</strain>
    </source>
</reference>
<feature type="signal peptide" evidence="2">
    <location>
        <begin position="1"/>
        <end position="24"/>
    </location>
</feature>
<feature type="compositionally biased region" description="Basic and acidic residues" evidence="1">
    <location>
        <begin position="144"/>
        <end position="154"/>
    </location>
</feature>
<keyword evidence="2" id="KW-0732">Signal</keyword>
<keyword evidence="4" id="KW-1185">Reference proteome</keyword>
<comment type="caution">
    <text evidence="3">The sequence shown here is derived from an EMBL/GenBank/DDBJ whole genome shotgun (WGS) entry which is preliminary data.</text>
</comment>
<proteinExistence type="predicted"/>
<evidence type="ECO:0000313" key="3">
    <source>
        <dbReference type="EMBL" id="MQY05508.1"/>
    </source>
</evidence>
<evidence type="ECO:0000313" key="4">
    <source>
        <dbReference type="Proteomes" id="UP000487268"/>
    </source>
</evidence>
<gene>
    <name evidence="3" type="ORF">ACRB68_35840</name>
</gene>
<evidence type="ECO:0000256" key="1">
    <source>
        <dbReference type="SAM" id="MobiDB-lite"/>
    </source>
</evidence>
<feature type="region of interest" description="Disordered" evidence="1">
    <location>
        <begin position="128"/>
        <end position="154"/>
    </location>
</feature>
<dbReference type="OrthoDB" id="7949713at2"/>
<dbReference type="EMBL" id="WEGH01000002">
    <property type="protein sequence ID" value="MQY05508.1"/>
    <property type="molecule type" value="Genomic_DNA"/>
</dbReference>
<accession>A0A7K0BWG5</accession>
<feature type="region of interest" description="Disordered" evidence="1">
    <location>
        <begin position="67"/>
        <end position="89"/>
    </location>
</feature>
<dbReference type="PROSITE" id="PS51257">
    <property type="entry name" value="PROKAR_LIPOPROTEIN"/>
    <property type="match status" value="1"/>
</dbReference>
<feature type="chain" id="PRO_5029866123" description="Lipoprotein" evidence="2">
    <location>
        <begin position="25"/>
        <end position="177"/>
    </location>
</feature>
<protein>
    <recommendedName>
        <fullName evidence="5">Lipoprotein</fullName>
    </recommendedName>
</protein>
<dbReference type="RefSeq" id="WP_153533584.1">
    <property type="nucleotide sequence ID" value="NZ_WEGH01000002.1"/>
</dbReference>
<name>A0A7K0BWG5_9ACTN</name>
<organism evidence="3 4">
    <name type="scientific">Actinomadura macrotermitis</name>
    <dbReference type="NCBI Taxonomy" id="2585200"/>
    <lineage>
        <taxon>Bacteria</taxon>
        <taxon>Bacillati</taxon>
        <taxon>Actinomycetota</taxon>
        <taxon>Actinomycetes</taxon>
        <taxon>Streptosporangiales</taxon>
        <taxon>Thermomonosporaceae</taxon>
        <taxon>Actinomadura</taxon>
    </lineage>
</organism>
<dbReference type="Proteomes" id="UP000487268">
    <property type="component" value="Unassembled WGS sequence"/>
</dbReference>
<dbReference type="AlphaFoldDB" id="A0A7K0BWG5"/>
<sequence length="177" mass="18676">MSKKTLRRAIAAIAVMLSTGTAGCAGHEDPNVATAASGAPRAGATTGGPSSELKYSRCMRDQGLSWFPDPAPDGSLGVRVPEGTDENTYKKAQEACKKYAPGANQGGRISADDLNKIRKVSQCIREHGFSKYPDPDSNGAIQGDSKDLGFEPDDPAFRKAMRECQKYLPPRKGGGGS</sequence>
<feature type="region of interest" description="Disordered" evidence="1">
    <location>
        <begin position="35"/>
        <end position="54"/>
    </location>
</feature>
<evidence type="ECO:0008006" key="5">
    <source>
        <dbReference type="Google" id="ProtNLM"/>
    </source>
</evidence>
<feature type="compositionally biased region" description="Low complexity" evidence="1">
    <location>
        <begin position="35"/>
        <end position="50"/>
    </location>
</feature>